<sequence length="153" mass="17086">MMMQTADALTLRVERVVRASRERVYAAWTTPEIIQQWSAPQGMTIGDGEMDVSPGGRWRVVMLEPNGTRHEAFGVYRQVIPPEKLVYTHQWHHDGGTATPETTVTVEFVEDGPTTRVVLTQEGFGSAASRDGHGEGWGSTMDRLVELFQWEAA</sequence>
<evidence type="ECO:0000313" key="4">
    <source>
        <dbReference type="Proteomes" id="UP000582837"/>
    </source>
</evidence>
<dbReference type="Pfam" id="PF08327">
    <property type="entry name" value="AHSA1"/>
    <property type="match status" value="1"/>
</dbReference>
<protein>
    <submittedName>
        <fullName evidence="3">Uncharacterized protein YndB with AHSA1/START domain</fullName>
    </submittedName>
</protein>
<dbReference type="SUPFAM" id="SSF55961">
    <property type="entry name" value="Bet v1-like"/>
    <property type="match status" value="1"/>
</dbReference>
<dbReference type="CDD" id="cd07814">
    <property type="entry name" value="SRPBCC_CalC_Aha1-like"/>
    <property type="match status" value="1"/>
</dbReference>
<proteinExistence type="inferred from homology"/>
<comment type="similarity">
    <text evidence="1">Belongs to the AHA1 family.</text>
</comment>
<reference evidence="3 4" key="1">
    <citation type="submission" date="2020-08" db="EMBL/GenBank/DDBJ databases">
        <title>Genomic Encyclopedia of Type Strains, Phase IV (KMG-IV): sequencing the most valuable type-strain genomes for metagenomic binning, comparative biology and taxonomic classification.</title>
        <authorList>
            <person name="Goeker M."/>
        </authorList>
    </citation>
    <scope>NUCLEOTIDE SEQUENCE [LARGE SCALE GENOMIC DNA]</scope>
    <source>
        <strain evidence="3 4">DSM 29007</strain>
    </source>
</reference>
<dbReference type="EMBL" id="JACHIA010000002">
    <property type="protein sequence ID" value="MBB6069403.1"/>
    <property type="molecule type" value="Genomic_DNA"/>
</dbReference>
<keyword evidence="4" id="KW-1185">Reference proteome</keyword>
<evidence type="ECO:0000313" key="3">
    <source>
        <dbReference type="EMBL" id="MBB6069403.1"/>
    </source>
</evidence>
<comment type="caution">
    <text evidence="3">The sequence shown here is derived from an EMBL/GenBank/DDBJ whole genome shotgun (WGS) entry which is preliminary data.</text>
</comment>
<dbReference type="InterPro" id="IPR013538">
    <property type="entry name" value="ASHA1/2-like_C"/>
</dbReference>
<feature type="domain" description="Activator of Hsp90 ATPase homologue 1/2-like C-terminal" evidence="2">
    <location>
        <begin position="19"/>
        <end position="148"/>
    </location>
</feature>
<dbReference type="RefSeq" id="WP_170037741.1">
    <property type="nucleotide sequence ID" value="NZ_JABDTL010000002.1"/>
</dbReference>
<gene>
    <name evidence="3" type="ORF">HNQ61_001018</name>
</gene>
<name>A0A841GVK7_9BACT</name>
<dbReference type="AlphaFoldDB" id="A0A841GVK7"/>
<evidence type="ECO:0000256" key="1">
    <source>
        <dbReference type="ARBA" id="ARBA00006817"/>
    </source>
</evidence>
<dbReference type="InterPro" id="IPR023393">
    <property type="entry name" value="START-like_dom_sf"/>
</dbReference>
<dbReference type="Proteomes" id="UP000582837">
    <property type="component" value="Unassembled WGS sequence"/>
</dbReference>
<organism evidence="3 4">
    <name type="scientific">Longimicrobium terrae</name>
    <dbReference type="NCBI Taxonomy" id="1639882"/>
    <lineage>
        <taxon>Bacteria</taxon>
        <taxon>Pseudomonadati</taxon>
        <taxon>Gemmatimonadota</taxon>
        <taxon>Longimicrobiia</taxon>
        <taxon>Longimicrobiales</taxon>
        <taxon>Longimicrobiaceae</taxon>
        <taxon>Longimicrobium</taxon>
    </lineage>
</organism>
<evidence type="ECO:0000259" key="2">
    <source>
        <dbReference type="Pfam" id="PF08327"/>
    </source>
</evidence>
<accession>A0A841GVK7</accession>
<dbReference type="Gene3D" id="3.30.530.20">
    <property type="match status" value="1"/>
</dbReference>